<dbReference type="SUPFAM" id="SSF81923">
    <property type="entry name" value="Double Clp-N motif"/>
    <property type="match status" value="1"/>
</dbReference>
<reference evidence="3 4" key="1">
    <citation type="journal article" date="2023" name="Hortic Res">
        <title>Pangenome of water caltrop reveals structural variations and asymmetric subgenome divergence after allopolyploidization.</title>
        <authorList>
            <person name="Zhang X."/>
            <person name="Chen Y."/>
            <person name="Wang L."/>
            <person name="Yuan Y."/>
            <person name="Fang M."/>
            <person name="Shi L."/>
            <person name="Lu R."/>
            <person name="Comes H.P."/>
            <person name="Ma Y."/>
            <person name="Chen Y."/>
            <person name="Huang G."/>
            <person name="Zhou Y."/>
            <person name="Zheng Z."/>
            <person name="Qiu Y."/>
        </authorList>
    </citation>
    <scope>NUCLEOTIDE SEQUENCE [LARGE SCALE GENOMIC DNA]</scope>
    <source>
        <strain evidence="3">F231</strain>
    </source>
</reference>
<dbReference type="PANTHER" id="PTHR47016">
    <property type="entry name" value="ATP-DEPENDENT CLP PROTEASE ATP-BINDING SUBUNIT CLPT1, CHLOROPLASTIC"/>
    <property type="match status" value="1"/>
</dbReference>
<protein>
    <recommendedName>
        <fullName evidence="2">Clp R domain-containing protein</fullName>
    </recommendedName>
</protein>
<name>A0AAN7RD32_TRANT</name>
<comment type="caution">
    <text evidence="3">The sequence shown here is derived from an EMBL/GenBank/DDBJ whole genome shotgun (WGS) entry which is preliminary data.</text>
</comment>
<sequence length="273" mass="30604">MAAQGLSLSALPIPRCSTHQSSHRFIPRSCFIELNLRRHSVAGSSAWNVLVIGPFNSKRTVLKRQSTIATVLFSLPTARFLLNQFNWIPFLRRQSSFSSTTRVFFLLRLPCRKPEMASTEKVPKWSARAIKSFAMAELEARKLKYPNTGTEALLMGILVEGTSLAAKFLRANGIALFKVREETVNLLGKSDMYFFSPEHPPLTEPAQMVLDWAVDEKLKSGKDGEITTTYILLGIWSEKESAGHRILASLGFNDDMAKEISTSMDDDIVLTYK</sequence>
<organism evidence="3 4">
    <name type="scientific">Trapa natans</name>
    <name type="common">Water chestnut</name>
    <dbReference type="NCBI Taxonomy" id="22666"/>
    <lineage>
        <taxon>Eukaryota</taxon>
        <taxon>Viridiplantae</taxon>
        <taxon>Streptophyta</taxon>
        <taxon>Embryophyta</taxon>
        <taxon>Tracheophyta</taxon>
        <taxon>Spermatophyta</taxon>
        <taxon>Magnoliopsida</taxon>
        <taxon>eudicotyledons</taxon>
        <taxon>Gunneridae</taxon>
        <taxon>Pentapetalae</taxon>
        <taxon>rosids</taxon>
        <taxon>malvids</taxon>
        <taxon>Myrtales</taxon>
        <taxon>Lythraceae</taxon>
        <taxon>Trapa</taxon>
    </lineage>
</organism>
<accession>A0AAN7RD32</accession>
<dbReference type="PANTHER" id="PTHR47016:SF1">
    <property type="entry name" value="ATP-DEPENDENT CLP PROTEASE ATP-BINDING SUBUNIT CLPT1, CHLOROPLASTIC"/>
    <property type="match status" value="1"/>
</dbReference>
<gene>
    <name evidence="3" type="ORF">SAY86_029551</name>
</gene>
<dbReference type="InterPro" id="IPR044217">
    <property type="entry name" value="CLPT1/2"/>
</dbReference>
<dbReference type="Gene3D" id="1.10.1780.10">
    <property type="entry name" value="Clp, N-terminal domain"/>
    <property type="match status" value="1"/>
</dbReference>
<evidence type="ECO:0000313" key="4">
    <source>
        <dbReference type="Proteomes" id="UP001346149"/>
    </source>
</evidence>
<dbReference type="Proteomes" id="UP001346149">
    <property type="component" value="Unassembled WGS sequence"/>
</dbReference>
<evidence type="ECO:0000313" key="3">
    <source>
        <dbReference type="EMBL" id="KAK4797225.1"/>
    </source>
</evidence>
<dbReference type="Pfam" id="PF02861">
    <property type="entry name" value="Clp_N"/>
    <property type="match status" value="1"/>
</dbReference>
<evidence type="ECO:0000256" key="1">
    <source>
        <dbReference type="PROSITE-ProRule" id="PRU01251"/>
    </source>
</evidence>
<feature type="domain" description="Clp R" evidence="2">
    <location>
        <begin position="122"/>
        <end position="267"/>
    </location>
</feature>
<dbReference type="EMBL" id="JAXQNO010000006">
    <property type="protein sequence ID" value="KAK4797225.1"/>
    <property type="molecule type" value="Genomic_DNA"/>
</dbReference>
<dbReference type="InterPro" id="IPR004176">
    <property type="entry name" value="Clp_R_N"/>
</dbReference>
<keyword evidence="1" id="KW-0677">Repeat</keyword>
<dbReference type="AlphaFoldDB" id="A0AAN7RD32"/>
<keyword evidence="4" id="KW-1185">Reference proteome</keyword>
<dbReference type="PROSITE" id="PS51903">
    <property type="entry name" value="CLP_R"/>
    <property type="match status" value="1"/>
</dbReference>
<proteinExistence type="predicted"/>
<evidence type="ECO:0000259" key="2">
    <source>
        <dbReference type="PROSITE" id="PS51903"/>
    </source>
</evidence>
<dbReference type="InterPro" id="IPR036628">
    <property type="entry name" value="Clp_N_dom_sf"/>
</dbReference>